<name>A0AAD4LS30_9AGAM</name>
<protein>
    <recommendedName>
        <fullName evidence="12">VLRF1 domain-containing protein</fullName>
    </recommendedName>
</protein>
<comment type="subcellular location">
    <subcellularLocation>
        <location evidence="1">Cytoplasm</location>
    </subcellularLocation>
</comment>
<evidence type="ECO:0000256" key="1">
    <source>
        <dbReference type="ARBA" id="ARBA00004496"/>
    </source>
</evidence>
<comment type="domain">
    <text evidence="10">The VLRF1 domain mediates binding to the 60S ribosomal subunit.</text>
</comment>
<evidence type="ECO:0000259" key="12">
    <source>
        <dbReference type="PROSITE" id="PS52044"/>
    </source>
</evidence>
<evidence type="ECO:0000256" key="2">
    <source>
        <dbReference type="ARBA" id="ARBA00009262"/>
    </source>
</evidence>
<keyword evidence="6 10" id="KW-0255">Endonuclease</keyword>
<accession>A0AAD4LS30</accession>
<keyword evidence="7 10" id="KW-0378">Hydrolase</keyword>
<evidence type="ECO:0000313" key="13">
    <source>
        <dbReference type="EMBL" id="KAH9000291.1"/>
    </source>
</evidence>
<keyword evidence="9" id="KW-0175">Coiled coil</keyword>
<keyword evidence="5" id="KW-0677">Repeat</keyword>
<evidence type="ECO:0000256" key="11">
    <source>
        <dbReference type="SAM" id="MobiDB-lite"/>
    </source>
</evidence>
<proteinExistence type="inferred from homology"/>
<evidence type="ECO:0000313" key="14">
    <source>
        <dbReference type="Proteomes" id="UP001201163"/>
    </source>
</evidence>
<dbReference type="Pfam" id="PF18826">
    <property type="entry name" value="bVLRF1"/>
    <property type="match status" value="1"/>
</dbReference>
<sequence length="654" mass="72851">MSSSIHAFSLPPDLLQNITLRSHSSQKGTSIPDKEDLSSQPQTAPISGARACNVCLGVTFLDVEEQRTHFRSDWHRYNVKIRLRGGNSISEADFAKLVDSLEDSISGSASDTDNSGSDKSDALGNLIQRIKVSSRPASPSDSSPAVPRSPLTWFHSPPATQIGVYRALFPLKLDPVSYVDELKSMQTGGGQEGRKWAMFMTAGGHFAGAVVRVSKPEIGEEDSKSAKQKRLKKPKPDTEVLLHKTFHRYTTRRKQGGSQSVNDNAKGPAKSAGAQLRRYGEQALRDDIRNLLSDWVDEINQCERIWIRASVSNRKIFLDYDDAVIAKGDERLRTFPFPTRRPTQSELERCLFELTRVKITHLTEEALKEQDEAYLASLPKPKPKVQAPVPAPLVTKAKEPKLSKEEELLREKWARLLDMVLHGRLDALKDFWEREGEGLGGIDTRISPWAEEKVSTLLQYAAQCGQEEVTRWLLDEAHADPTIAVPSEASVTGQDTSNDSPESIKVARVAHRTAYDVASSRAVRDVFRRSAGAHPDWWDWVGAGRVPSILSQEMEEEREEKKKVRRKGLKDKIKEREIKEKEGRANRLEEVVDADVSVTEPPARSEPNNAPRRLGGSAGSADAVAGLTPEMRAKVERERRARAAEARLKMLSGR</sequence>
<feature type="active site" evidence="10">
    <location>
        <position position="259"/>
    </location>
</feature>
<evidence type="ECO:0000256" key="10">
    <source>
        <dbReference type="PROSITE-ProRule" id="PRU01389"/>
    </source>
</evidence>
<dbReference type="GO" id="GO:0016787">
    <property type="term" value="F:hydrolase activity"/>
    <property type="evidence" value="ECO:0007669"/>
    <property type="project" value="UniProtKB-KW"/>
</dbReference>
<dbReference type="GO" id="GO:0004519">
    <property type="term" value="F:endonuclease activity"/>
    <property type="evidence" value="ECO:0007669"/>
    <property type="project" value="UniProtKB-KW"/>
</dbReference>
<evidence type="ECO:0000256" key="7">
    <source>
        <dbReference type="ARBA" id="ARBA00022801"/>
    </source>
</evidence>
<dbReference type="AlphaFoldDB" id="A0AAD4LS30"/>
<dbReference type="PROSITE" id="PS52044">
    <property type="entry name" value="VLRF1"/>
    <property type="match status" value="1"/>
</dbReference>
<comment type="similarity">
    <text evidence="2 10">Belongs to the ANKZF1/VMS1 family.</text>
</comment>
<evidence type="ECO:0000256" key="9">
    <source>
        <dbReference type="ARBA" id="ARBA00023054"/>
    </source>
</evidence>
<feature type="domain" description="VLRF1" evidence="12">
    <location>
        <begin position="192"/>
        <end position="357"/>
    </location>
</feature>
<gene>
    <name evidence="13" type="ORF">EDB92DRAFT_1830371</name>
</gene>
<dbReference type="EMBL" id="JAKELL010000002">
    <property type="protein sequence ID" value="KAH9000291.1"/>
    <property type="molecule type" value="Genomic_DNA"/>
</dbReference>
<dbReference type="InterPro" id="IPR047139">
    <property type="entry name" value="ANKZ1/VMS1"/>
</dbReference>
<dbReference type="InterPro" id="IPR041175">
    <property type="entry name" value="VLRF1/Vms1"/>
</dbReference>
<keyword evidence="3 10" id="KW-0963">Cytoplasm</keyword>
<evidence type="ECO:0000256" key="3">
    <source>
        <dbReference type="ARBA" id="ARBA00022490"/>
    </source>
</evidence>
<dbReference type="PANTHER" id="PTHR16036">
    <property type="entry name" value="ANKYRIN REPEAT AND ZINC FINGER DOMAIN-CONTAINING PROTEIN 1"/>
    <property type="match status" value="1"/>
</dbReference>
<feature type="region of interest" description="Disordered" evidence="11">
    <location>
        <begin position="23"/>
        <end position="44"/>
    </location>
</feature>
<evidence type="ECO:0000256" key="8">
    <source>
        <dbReference type="ARBA" id="ARBA00023043"/>
    </source>
</evidence>
<keyword evidence="4 10" id="KW-0540">Nuclease</keyword>
<keyword evidence="14" id="KW-1185">Reference proteome</keyword>
<feature type="region of interest" description="Disordered" evidence="11">
    <location>
        <begin position="580"/>
        <end position="640"/>
    </location>
</feature>
<keyword evidence="8" id="KW-0040">ANK repeat</keyword>
<feature type="compositionally biased region" description="Basic and acidic residues" evidence="11">
    <location>
        <begin position="631"/>
        <end position="640"/>
    </location>
</feature>
<dbReference type="GO" id="GO:0005737">
    <property type="term" value="C:cytoplasm"/>
    <property type="evidence" value="ECO:0007669"/>
    <property type="project" value="UniProtKB-SubCell"/>
</dbReference>
<feature type="region of interest" description="Disordered" evidence="11">
    <location>
        <begin position="217"/>
        <end position="237"/>
    </location>
</feature>
<feature type="compositionally biased region" description="Basic and acidic residues" evidence="11">
    <location>
        <begin position="580"/>
        <end position="590"/>
    </location>
</feature>
<dbReference type="PANTHER" id="PTHR16036:SF2">
    <property type="entry name" value="TRNA ENDONUCLEASE ANKZF1"/>
    <property type="match status" value="1"/>
</dbReference>
<organism evidence="13 14">
    <name type="scientific">Lactarius akahatsu</name>
    <dbReference type="NCBI Taxonomy" id="416441"/>
    <lineage>
        <taxon>Eukaryota</taxon>
        <taxon>Fungi</taxon>
        <taxon>Dikarya</taxon>
        <taxon>Basidiomycota</taxon>
        <taxon>Agaricomycotina</taxon>
        <taxon>Agaricomycetes</taxon>
        <taxon>Russulales</taxon>
        <taxon>Russulaceae</taxon>
        <taxon>Lactarius</taxon>
    </lineage>
</organism>
<dbReference type="GO" id="GO:0036503">
    <property type="term" value="P:ERAD pathway"/>
    <property type="evidence" value="ECO:0007669"/>
    <property type="project" value="TreeGrafter"/>
</dbReference>
<comment type="caution">
    <text evidence="13">The sequence shown here is derived from an EMBL/GenBank/DDBJ whole genome shotgun (WGS) entry which is preliminary data.</text>
</comment>
<feature type="region of interest" description="Disordered" evidence="11">
    <location>
        <begin position="250"/>
        <end position="275"/>
    </location>
</feature>
<reference evidence="13" key="1">
    <citation type="submission" date="2022-01" db="EMBL/GenBank/DDBJ databases">
        <title>Comparative genomics reveals a dynamic genome evolution in the ectomycorrhizal milk-cap (Lactarius) mushrooms.</title>
        <authorList>
            <consortium name="DOE Joint Genome Institute"/>
            <person name="Lebreton A."/>
            <person name="Tang N."/>
            <person name="Kuo A."/>
            <person name="LaButti K."/>
            <person name="Drula E."/>
            <person name="Barry K."/>
            <person name="Clum A."/>
            <person name="Lipzen A."/>
            <person name="Mousain D."/>
            <person name="Ng V."/>
            <person name="Wang R."/>
            <person name="Wang X."/>
            <person name="Dai Y."/>
            <person name="Henrissat B."/>
            <person name="Grigoriev I.V."/>
            <person name="Guerin-Laguette A."/>
            <person name="Yu F."/>
            <person name="Martin F.M."/>
        </authorList>
    </citation>
    <scope>NUCLEOTIDE SEQUENCE</scope>
    <source>
        <strain evidence="13">QP</strain>
    </source>
</reference>
<evidence type="ECO:0000256" key="4">
    <source>
        <dbReference type="ARBA" id="ARBA00022722"/>
    </source>
</evidence>
<evidence type="ECO:0000256" key="5">
    <source>
        <dbReference type="ARBA" id="ARBA00022737"/>
    </source>
</evidence>
<dbReference type="Proteomes" id="UP001201163">
    <property type="component" value="Unassembled WGS sequence"/>
</dbReference>
<evidence type="ECO:0000256" key="6">
    <source>
        <dbReference type="ARBA" id="ARBA00022759"/>
    </source>
</evidence>